<dbReference type="EMBL" id="AANZ01000001">
    <property type="protein sequence ID" value="EAQ82671.1"/>
    <property type="molecule type" value="Genomic_DNA"/>
</dbReference>
<proteinExistence type="predicted"/>
<dbReference type="STRING" id="314230.DSM3645_09737"/>
<keyword evidence="1" id="KW-1133">Transmembrane helix</keyword>
<sequence>MRWGKYKPTARQVIVLVAVGVIWKVGALVILLLAST</sequence>
<feature type="transmembrane region" description="Helical" evidence="1">
    <location>
        <begin position="12"/>
        <end position="34"/>
    </location>
</feature>
<evidence type="ECO:0000313" key="3">
    <source>
        <dbReference type="Proteomes" id="UP000004358"/>
    </source>
</evidence>
<gene>
    <name evidence="2" type="ORF">DSM3645_09737</name>
</gene>
<keyword evidence="1" id="KW-0812">Transmembrane</keyword>
<dbReference type="Proteomes" id="UP000004358">
    <property type="component" value="Unassembled WGS sequence"/>
</dbReference>
<evidence type="ECO:0000313" key="2">
    <source>
        <dbReference type="EMBL" id="EAQ82671.1"/>
    </source>
</evidence>
<reference evidence="2 3" key="1">
    <citation type="submission" date="2006-02" db="EMBL/GenBank/DDBJ databases">
        <authorList>
            <person name="Amann R."/>
            <person name="Ferriera S."/>
            <person name="Johnson J."/>
            <person name="Kravitz S."/>
            <person name="Halpern A."/>
            <person name="Remington K."/>
            <person name="Beeson K."/>
            <person name="Tran B."/>
            <person name="Rogers Y.-H."/>
            <person name="Friedman R."/>
            <person name="Venter J.C."/>
        </authorList>
    </citation>
    <scope>NUCLEOTIDE SEQUENCE [LARGE SCALE GENOMIC DNA]</scope>
    <source>
        <strain evidence="2 3">DSM 3645</strain>
    </source>
</reference>
<keyword evidence="1" id="KW-0472">Membrane</keyword>
<dbReference type="AlphaFoldDB" id="A3ZLN8"/>
<organism evidence="2 3">
    <name type="scientific">Blastopirellula marina DSM 3645</name>
    <dbReference type="NCBI Taxonomy" id="314230"/>
    <lineage>
        <taxon>Bacteria</taxon>
        <taxon>Pseudomonadati</taxon>
        <taxon>Planctomycetota</taxon>
        <taxon>Planctomycetia</taxon>
        <taxon>Pirellulales</taxon>
        <taxon>Pirellulaceae</taxon>
        <taxon>Blastopirellula</taxon>
    </lineage>
</organism>
<dbReference type="HOGENOM" id="CLU_3354868_0_0_0"/>
<protein>
    <submittedName>
        <fullName evidence="2">Uncharacterized protein</fullName>
    </submittedName>
</protein>
<accession>A3ZLN8</accession>
<evidence type="ECO:0000256" key="1">
    <source>
        <dbReference type="SAM" id="Phobius"/>
    </source>
</evidence>
<name>A3ZLN8_9BACT</name>
<comment type="caution">
    <text evidence="2">The sequence shown here is derived from an EMBL/GenBank/DDBJ whole genome shotgun (WGS) entry which is preliminary data.</text>
</comment>